<evidence type="ECO:0000259" key="4">
    <source>
        <dbReference type="PROSITE" id="PS51352"/>
    </source>
</evidence>
<dbReference type="RefSeq" id="WP_012844349.1">
    <property type="nucleotide sequence ID" value="NC_013501.1"/>
</dbReference>
<name>D0MJT0_RHOM4</name>
<dbReference type="EMBL" id="CP001807">
    <property type="protein sequence ID" value="ACY48738.1"/>
    <property type="molecule type" value="Genomic_DNA"/>
</dbReference>
<feature type="signal peptide" evidence="3">
    <location>
        <begin position="1"/>
        <end position="22"/>
    </location>
</feature>
<keyword evidence="6" id="KW-1185">Reference proteome</keyword>
<sequence>MRRLIVCCGLMLAALLPLGVQAQSSLFDPAIMAPIGWKRVEEAMAAAEKSGKKVLIDISAPWCPWCRRMQKEVYPDSAVVAYLKAHFEYARLNGEDNTRRLTFRGYDLTEAELAQALGLTGYPTTVFLEPDGTYITRVPGFVPTETFLQILRFIGSEAYRTQSFEEFAGKQR</sequence>
<dbReference type="eggNOG" id="COG2143">
    <property type="taxonomic scope" value="Bacteria"/>
</dbReference>
<keyword evidence="2" id="KW-0676">Redox-active center</keyword>
<dbReference type="InterPro" id="IPR012336">
    <property type="entry name" value="Thioredoxin-like_fold"/>
</dbReference>
<dbReference type="PANTHER" id="PTHR15337:SF11">
    <property type="entry name" value="THIOREDOXIN DOMAIN-CONTAINING PROTEIN"/>
    <property type="match status" value="1"/>
</dbReference>
<dbReference type="PROSITE" id="PS51352">
    <property type="entry name" value="THIOREDOXIN_2"/>
    <property type="match status" value="1"/>
</dbReference>
<reference evidence="5 6" key="1">
    <citation type="journal article" date="2009" name="Stand. Genomic Sci.">
        <title>Complete genome sequence of Rhodothermus marinus type strain (R-10).</title>
        <authorList>
            <person name="Nolan M."/>
            <person name="Tindall B.J."/>
            <person name="Pomrenke H."/>
            <person name="Lapidus A."/>
            <person name="Copeland A."/>
            <person name="Glavina Del Rio T."/>
            <person name="Lucas S."/>
            <person name="Chen F."/>
            <person name="Tice H."/>
            <person name="Cheng J.F."/>
            <person name="Saunders E."/>
            <person name="Han C."/>
            <person name="Bruce D."/>
            <person name="Goodwin L."/>
            <person name="Chain P."/>
            <person name="Pitluck S."/>
            <person name="Ovchinikova G."/>
            <person name="Pati A."/>
            <person name="Ivanova N."/>
            <person name="Mavromatis K."/>
            <person name="Chen A."/>
            <person name="Palaniappan K."/>
            <person name="Land M."/>
            <person name="Hauser L."/>
            <person name="Chang Y.J."/>
            <person name="Jeffries C.D."/>
            <person name="Brettin T."/>
            <person name="Goker M."/>
            <person name="Bristow J."/>
            <person name="Eisen J.A."/>
            <person name="Markowitz V."/>
            <person name="Hugenholtz P."/>
            <person name="Kyrpides N.C."/>
            <person name="Klenk H.P."/>
            <person name="Detter J.C."/>
        </authorList>
    </citation>
    <scope>NUCLEOTIDE SEQUENCE [LARGE SCALE GENOMIC DNA]</scope>
    <source>
        <strain evidence="6">ATCC 43812 / DSM 4252 / R-10</strain>
    </source>
</reference>
<proteinExistence type="predicted"/>
<dbReference type="HOGENOM" id="CLU_090389_8_2_10"/>
<dbReference type="Pfam" id="PF13098">
    <property type="entry name" value="Thioredoxin_2"/>
    <property type="match status" value="1"/>
</dbReference>
<protein>
    <recommendedName>
        <fullName evidence="4">Thioredoxin domain-containing protein</fullName>
    </recommendedName>
</protein>
<keyword evidence="1 3" id="KW-0732">Signal</keyword>
<evidence type="ECO:0000256" key="1">
    <source>
        <dbReference type="ARBA" id="ARBA00022729"/>
    </source>
</evidence>
<gene>
    <name evidence="5" type="ordered locus">Rmar_1855</name>
</gene>
<feature type="chain" id="PRO_5003011425" description="Thioredoxin domain-containing protein" evidence="3">
    <location>
        <begin position="23"/>
        <end position="172"/>
    </location>
</feature>
<dbReference type="Proteomes" id="UP000002221">
    <property type="component" value="Chromosome"/>
</dbReference>
<organism evidence="5 6">
    <name type="scientific">Rhodothermus marinus (strain ATCC 43812 / DSM 4252 / R-10)</name>
    <name type="common">Rhodothermus obamensis</name>
    <dbReference type="NCBI Taxonomy" id="518766"/>
    <lineage>
        <taxon>Bacteria</taxon>
        <taxon>Pseudomonadati</taxon>
        <taxon>Rhodothermota</taxon>
        <taxon>Rhodothermia</taxon>
        <taxon>Rhodothermales</taxon>
        <taxon>Rhodothermaceae</taxon>
        <taxon>Rhodothermus</taxon>
    </lineage>
</organism>
<dbReference type="InterPro" id="IPR017937">
    <property type="entry name" value="Thioredoxin_CS"/>
</dbReference>
<dbReference type="SUPFAM" id="SSF52833">
    <property type="entry name" value="Thioredoxin-like"/>
    <property type="match status" value="1"/>
</dbReference>
<dbReference type="InterPro" id="IPR051099">
    <property type="entry name" value="AGR/TXD"/>
</dbReference>
<accession>D0MJT0</accession>
<dbReference type="PANTHER" id="PTHR15337">
    <property type="entry name" value="ANTERIOR GRADIENT PROTEIN-RELATED"/>
    <property type="match status" value="1"/>
</dbReference>
<dbReference type="AlphaFoldDB" id="D0MJT0"/>
<evidence type="ECO:0000313" key="6">
    <source>
        <dbReference type="Proteomes" id="UP000002221"/>
    </source>
</evidence>
<feature type="domain" description="Thioredoxin" evidence="4">
    <location>
        <begin position="16"/>
        <end position="156"/>
    </location>
</feature>
<dbReference type="InterPro" id="IPR036249">
    <property type="entry name" value="Thioredoxin-like_sf"/>
</dbReference>
<dbReference type="KEGG" id="rmr:Rmar_1855"/>
<dbReference type="OrthoDB" id="9811036at2"/>
<dbReference type="Gene3D" id="3.40.30.10">
    <property type="entry name" value="Glutaredoxin"/>
    <property type="match status" value="1"/>
</dbReference>
<evidence type="ECO:0000256" key="3">
    <source>
        <dbReference type="SAM" id="SignalP"/>
    </source>
</evidence>
<dbReference type="PROSITE" id="PS00194">
    <property type="entry name" value="THIOREDOXIN_1"/>
    <property type="match status" value="1"/>
</dbReference>
<evidence type="ECO:0000256" key="2">
    <source>
        <dbReference type="ARBA" id="ARBA00023284"/>
    </source>
</evidence>
<dbReference type="InterPro" id="IPR013766">
    <property type="entry name" value="Thioredoxin_domain"/>
</dbReference>
<dbReference type="STRING" id="518766.Rmar_1855"/>
<evidence type="ECO:0000313" key="5">
    <source>
        <dbReference type="EMBL" id="ACY48738.1"/>
    </source>
</evidence>